<protein>
    <submittedName>
        <fullName evidence="1">Uncharacterized protein</fullName>
    </submittedName>
</protein>
<gene>
    <name evidence="1" type="ORF">SDC9_181979</name>
</gene>
<proteinExistence type="predicted"/>
<name>A0A645H672_9ZZZZ</name>
<accession>A0A645H672</accession>
<dbReference type="EMBL" id="VSSQ01087552">
    <property type="protein sequence ID" value="MPN34485.1"/>
    <property type="molecule type" value="Genomic_DNA"/>
</dbReference>
<dbReference type="AlphaFoldDB" id="A0A645H672"/>
<sequence length="128" mass="13940">MTETDCTDGESYATTSSVPVSTVVRPLLSVTVDRTVFVPTVFSSFVEKELPEYVAPLTVVEIDEIDEPYTPEAEMLTLSLLFRCTKHPNCVANSSIASENQIDPVGTTDAGIEAFMLTCVVPSRTPFE</sequence>
<organism evidence="1">
    <name type="scientific">bioreactor metagenome</name>
    <dbReference type="NCBI Taxonomy" id="1076179"/>
    <lineage>
        <taxon>unclassified sequences</taxon>
        <taxon>metagenomes</taxon>
        <taxon>ecological metagenomes</taxon>
    </lineage>
</organism>
<reference evidence="1" key="1">
    <citation type="submission" date="2019-08" db="EMBL/GenBank/DDBJ databases">
        <authorList>
            <person name="Kucharzyk K."/>
            <person name="Murdoch R.W."/>
            <person name="Higgins S."/>
            <person name="Loffler F."/>
        </authorList>
    </citation>
    <scope>NUCLEOTIDE SEQUENCE</scope>
</reference>
<comment type="caution">
    <text evidence="1">The sequence shown here is derived from an EMBL/GenBank/DDBJ whole genome shotgun (WGS) entry which is preliminary data.</text>
</comment>
<evidence type="ECO:0000313" key="1">
    <source>
        <dbReference type="EMBL" id="MPN34485.1"/>
    </source>
</evidence>